<evidence type="ECO:0000259" key="2">
    <source>
        <dbReference type="Pfam" id="PF10069"/>
    </source>
</evidence>
<evidence type="ECO:0000256" key="1">
    <source>
        <dbReference type="SAM" id="MobiDB-lite"/>
    </source>
</evidence>
<feature type="compositionally biased region" description="Basic and acidic residues" evidence="1">
    <location>
        <begin position="517"/>
        <end position="526"/>
    </location>
</feature>
<dbReference type="Pfam" id="PF10069">
    <property type="entry name" value="DICT"/>
    <property type="match status" value="1"/>
</dbReference>
<dbReference type="EMBL" id="SHKL01000001">
    <property type="protein sequence ID" value="RZT83462.1"/>
    <property type="molecule type" value="Genomic_DNA"/>
</dbReference>
<name>A0A4Q7UP22_PSEST</name>
<evidence type="ECO:0000313" key="3">
    <source>
        <dbReference type="EMBL" id="RZT83462.1"/>
    </source>
</evidence>
<organism evidence="3 4">
    <name type="scientific">Pseudonocardia sediminis</name>
    <dbReference type="NCBI Taxonomy" id="1397368"/>
    <lineage>
        <taxon>Bacteria</taxon>
        <taxon>Bacillati</taxon>
        <taxon>Actinomycetota</taxon>
        <taxon>Actinomycetes</taxon>
        <taxon>Pseudonocardiales</taxon>
        <taxon>Pseudonocardiaceae</taxon>
        <taxon>Pseudonocardia</taxon>
    </lineage>
</organism>
<dbReference type="Proteomes" id="UP000291591">
    <property type="component" value="Unassembled WGS sequence"/>
</dbReference>
<feature type="region of interest" description="Disordered" evidence="1">
    <location>
        <begin position="431"/>
        <end position="526"/>
    </location>
</feature>
<reference evidence="3 4" key="1">
    <citation type="submission" date="2019-02" db="EMBL/GenBank/DDBJ databases">
        <title>Sequencing the genomes of 1000 actinobacteria strains.</title>
        <authorList>
            <person name="Klenk H.-P."/>
        </authorList>
    </citation>
    <scope>NUCLEOTIDE SEQUENCE [LARGE SCALE GENOMIC DNA]</scope>
    <source>
        <strain evidence="3 4">DSM 45779</strain>
    </source>
</reference>
<dbReference type="OrthoDB" id="3571050at2"/>
<evidence type="ECO:0000313" key="4">
    <source>
        <dbReference type="Proteomes" id="UP000291591"/>
    </source>
</evidence>
<sequence>MTMDGVREDPGAPVSEHRLRAWVSAQTAPTGSDIERARAQVSGRRPEAMTKRSLIAVSHAIERAVLASPVDGPTVVIGLFQRMEYFERERSVYRDLAEAGVRVAVGFCDAPAHDLPDGVEQVALDPSEALVDEWAIVALSDSAGAFLVATDRHEFDPDARSLEAGRRFLARWGFSRVQSGVELARLRLTLGARLHPGTLEVIDRLLMRVMPAGADPAGSAGSPQERWFSTAALHLADRMDTARAGSARLRAQLTDAHAAAAARATVGVDQQSGLTTPEFLQRWSDTGGTTALPVGLAMFELPAVQHAVGNQRAAYHAARRIAAAMTEPLGPVDAAVRLSEREFLVVVPGASEMHLATVCDEIVEQLALASDGYPYVSLAGGLATVVTRARPLPLADLRRALERLEAGTDTGPVDAGTSTAGDRITICVVGDAPTAAPSPVPTPRPRDDGSSLDPAVEEYVRDEPSTGNHASAEVATGEFESVRPESVRSESGHSDGVHGEPVWGEPGPFRAVLSDRWNGHRFDGLG</sequence>
<accession>A0A4Q7UP22</accession>
<dbReference type="AlphaFoldDB" id="A0A4Q7UP22"/>
<feature type="compositionally biased region" description="Basic and acidic residues" evidence="1">
    <location>
        <begin position="480"/>
        <end position="498"/>
    </location>
</feature>
<protein>
    <submittedName>
        <fullName evidence="3">Diguanylate cyclase/two-component system sensory protein</fullName>
    </submittedName>
</protein>
<feature type="domain" description="DICT" evidence="2">
    <location>
        <begin position="44"/>
        <end position="151"/>
    </location>
</feature>
<keyword evidence="4" id="KW-1185">Reference proteome</keyword>
<dbReference type="InterPro" id="IPR019278">
    <property type="entry name" value="DICT_dom"/>
</dbReference>
<proteinExistence type="predicted"/>
<gene>
    <name evidence="3" type="ORF">EV383_0267</name>
</gene>
<comment type="caution">
    <text evidence="3">The sequence shown here is derived from an EMBL/GenBank/DDBJ whole genome shotgun (WGS) entry which is preliminary data.</text>
</comment>